<feature type="transmembrane region" description="Helical" evidence="1">
    <location>
        <begin position="68"/>
        <end position="84"/>
    </location>
</feature>
<accession>A0A8S1PZN7</accession>
<evidence type="ECO:0000313" key="2">
    <source>
        <dbReference type="EMBL" id="CAD8108616.1"/>
    </source>
</evidence>
<proteinExistence type="predicted"/>
<feature type="transmembrane region" description="Helical" evidence="1">
    <location>
        <begin position="118"/>
        <end position="141"/>
    </location>
</feature>
<keyword evidence="1" id="KW-0812">Transmembrane</keyword>
<sequence>MQTICHYALPQFYISTNIISQVYLITRISSLSQEWSIIVLDIIQFLISLTLMVMIFIRHRFQMRKPHLFGLACSFSALSILLTVQKFDHYYLILIILQQLSSCLLMSLLVLNKNKIGVGIVIQIYLIGFLIDFLSLYIWIFENQFSLSRAIAILGSGGVGLITMILCLLCHANPKGKLQNELHIIIGFYIFCELFICCNIITEIINSVSSIYLIDLILLKISNVFLDVLIYPFAKLYEPKKMQISKNKISSEIIENCNTKQFESNGIATKESDYELDSALKIKSDKYIVTIKQEQCTSKKWIQSLLEIY</sequence>
<keyword evidence="1" id="KW-0472">Membrane</keyword>
<organism evidence="2 3">
    <name type="scientific">Paramecium primaurelia</name>
    <dbReference type="NCBI Taxonomy" id="5886"/>
    <lineage>
        <taxon>Eukaryota</taxon>
        <taxon>Sar</taxon>
        <taxon>Alveolata</taxon>
        <taxon>Ciliophora</taxon>
        <taxon>Intramacronucleata</taxon>
        <taxon>Oligohymenophorea</taxon>
        <taxon>Peniculida</taxon>
        <taxon>Parameciidae</taxon>
        <taxon>Paramecium</taxon>
    </lineage>
</organism>
<comment type="caution">
    <text evidence="2">The sequence shown here is derived from an EMBL/GenBank/DDBJ whole genome shotgun (WGS) entry which is preliminary data.</text>
</comment>
<feature type="transmembrane region" description="Helical" evidence="1">
    <location>
        <begin position="90"/>
        <end position="111"/>
    </location>
</feature>
<feature type="transmembrane region" description="Helical" evidence="1">
    <location>
        <begin position="147"/>
        <end position="170"/>
    </location>
</feature>
<gene>
    <name evidence="2" type="ORF">PPRIM_AZ9-3.1.T1370148</name>
</gene>
<protein>
    <recommendedName>
        <fullName evidence="4">Transmembrane protein</fullName>
    </recommendedName>
</protein>
<name>A0A8S1PZN7_PARPR</name>
<evidence type="ECO:0008006" key="4">
    <source>
        <dbReference type="Google" id="ProtNLM"/>
    </source>
</evidence>
<evidence type="ECO:0000256" key="1">
    <source>
        <dbReference type="SAM" id="Phobius"/>
    </source>
</evidence>
<keyword evidence="3" id="KW-1185">Reference proteome</keyword>
<dbReference type="EMBL" id="CAJJDM010000140">
    <property type="protein sequence ID" value="CAD8108616.1"/>
    <property type="molecule type" value="Genomic_DNA"/>
</dbReference>
<evidence type="ECO:0000313" key="3">
    <source>
        <dbReference type="Proteomes" id="UP000688137"/>
    </source>
</evidence>
<feature type="transmembrane region" description="Helical" evidence="1">
    <location>
        <begin position="35"/>
        <end position="56"/>
    </location>
</feature>
<feature type="transmembrane region" description="Helical" evidence="1">
    <location>
        <begin position="211"/>
        <end position="234"/>
    </location>
</feature>
<keyword evidence="1" id="KW-1133">Transmembrane helix</keyword>
<dbReference type="OMA" id="ICCNIIT"/>
<dbReference type="AlphaFoldDB" id="A0A8S1PZN7"/>
<feature type="transmembrane region" description="Helical" evidence="1">
    <location>
        <begin position="182"/>
        <end position="205"/>
    </location>
</feature>
<reference evidence="2" key="1">
    <citation type="submission" date="2021-01" db="EMBL/GenBank/DDBJ databases">
        <authorList>
            <consortium name="Genoscope - CEA"/>
            <person name="William W."/>
        </authorList>
    </citation>
    <scope>NUCLEOTIDE SEQUENCE</scope>
</reference>
<dbReference type="Proteomes" id="UP000688137">
    <property type="component" value="Unassembled WGS sequence"/>
</dbReference>